<protein>
    <recommendedName>
        <fullName evidence="3 10">Gluconokinase</fullName>
        <ecNumber evidence="3 10">2.7.1.12</ecNumber>
    </recommendedName>
</protein>
<dbReference type="GO" id="GO:0046316">
    <property type="term" value="F:gluconokinase activity"/>
    <property type="evidence" value="ECO:0007669"/>
    <property type="project" value="UniProtKB-EC"/>
</dbReference>
<comment type="similarity">
    <text evidence="2 10">Belongs to the gluconokinase GntK/GntV family.</text>
</comment>
<dbReference type="GO" id="GO:0019521">
    <property type="term" value="P:D-gluconate metabolic process"/>
    <property type="evidence" value="ECO:0007669"/>
    <property type="project" value="UniProtKB-KW"/>
</dbReference>
<evidence type="ECO:0000256" key="3">
    <source>
        <dbReference type="ARBA" id="ARBA00012054"/>
    </source>
</evidence>
<dbReference type="PANTHER" id="PTHR43442:SF3">
    <property type="entry name" value="GLUCONOKINASE-RELATED"/>
    <property type="match status" value="1"/>
</dbReference>
<dbReference type="InterPro" id="IPR027417">
    <property type="entry name" value="P-loop_NTPase"/>
</dbReference>
<dbReference type="PANTHER" id="PTHR43442">
    <property type="entry name" value="GLUCONOKINASE-RELATED"/>
    <property type="match status" value="1"/>
</dbReference>
<keyword evidence="7 10" id="KW-0067">ATP-binding</keyword>
<keyword evidence="5 10" id="KW-0547">Nucleotide-binding</keyword>
<accession>A0A549TEX4</accession>
<evidence type="ECO:0000256" key="1">
    <source>
        <dbReference type="ARBA" id="ARBA00004761"/>
    </source>
</evidence>
<keyword evidence="8" id="KW-0311">Gluconate utilization</keyword>
<proteinExistence type="inferred from homology"/>
<comment type="pathway">
    <text evidence="1">Carbohydrate acid metabolism.</text>
</comment>
<evidence type="ECO:0000256" key="9">
    <source>
        <dbReference type="ARBA" id="ARBA00048090"/>
    </source>
</evidence>
<reference evidence="11 12" key="1">
    <citation type="submission" date="2019-07" db="EMBL/GenBank/DDBJ databases">
        <title>Ln-dependent methylotrophs.</title>
        <authorList>
            <person name="Tani A."/>
        </authorList>
    </citation>
    <scope>NUCLEOTIDE SEQUENCE [LARGE SCALE GENOMIC DNA]</scope>
    <source>
        <strain evidence="11 12">SM12</strain>
    </source>
</reference>
<dbReference type="FunFam" id="3.40.50.300:FF:000522">
    <property type="entry name" value="Gluconokinase"/>
    <property type="match status" value="1"/>
</dbReference>
<dbReference type="EC" id="2.7.1.12" evidence="3 10"/>
<dbReference type="SUPFAM" id="SSF52540">
    <property type="entry name" value="P-loop containing nucleoside triphosphate hydrolases"/>
    <property type="match status" value="1"/>
</dbReference>
<organism evidence="11 12">
    <name type="scientific">Rhizobium straminoryzae</name>
    <dbReference type="NCBI Taxonomy" id="1387186"/>
    <lineage>
        <taxon>Bacteria</taxon>
        <taxon>Pseudomonadati</taxon>
        <taxon>Pseudomonadota</taxon>
        <taxon>Alphaproteobacteria</taxon>
        <taxon>Hyphomicrobiales</taxon>
        <taxon>Rhizobiaceae</taxon>
        <taxon>Rhizobium/Agrobacterium group</taxon>
        <taxon>Rhizobium</taxon>
    </lineage>
</organism>
<dbReference type="Proteomes" id="UP000316801">
    <property type="component" value="Unassembled WGS sequence"/>
</dbReference>
<keyword evidence="4 10" id="KW-0808">Transferase</keyword>
<dbReference type="EMBL" id="VJMG01000011">
    <property type="protein sequence ID" value="TRL40854.1"/>
    <property type="molecule type" value="Genomic_DNA"/>
</dbReference>
<dbReference type="NCBIfam" id="TIGR01313">
    <property type="entry name" value="therm_gnt_kin"/>
    <property type="match status" value="1"/>
</dbReference>
<evidence type="ECO:0000256" key="8">
    <source>
        <dbReference type="ARBA" id="ARBA00023064"/>
    </source>
</evidence>
<dbReference type="GO" id="GO:0005524">
    <property type="term" value="F:ATP binding"/>
    <property type="evidence" value="ECO:0007669"/>
    <property type="project" value="UniProtKB-KW"/>
</dbReference>
<comment type="caution">
    <text evidence="11">The sequence shown here is derived from an EMBL/GenBank/DDBJ whole genome shotgun (WGS) entry which is preliminary data.</text>
</comment>
<comment type="catalytic activity">
    <reaction evidence="9 10">
        <text>D-gluconate + ATP = 6-phospho-D-gluconate + ADP + H(+)</text>
        <dbReference type="Rhea" id="RHEA:19433"/>
        <dbReference type="ChEBI" id="CHEBI:15378"/>
        <dbReference type="ChEBI" id="CHEBI:18391"/>
        <dbReference type="ChEBI" id="CHEBI:30616"/>
        <dbReference type="ChEBI" id="CHEBI:58759"/>
        <dbReference type="ChEBI" id="CHEBI:456216"/>
        <dbReference type="EC" id="2.7.1.12"/>
    </reaction>
</comment>
<evidence type="ECO:0000256" key="10">
    <source>
        <dbReference type="RuleBase" id="RU363066"/>
    </source>
</evidence>
<name>A0A549TEX4_9HYPH</name>
<keyword evidence="6 10" id="KW-0418">Kinase</keyword>
<dbReference type="GO" id="GO:0005737">
    <property type="term" value="C:cytoplasm"/>
    <property type="evidence" value="ECO:0007669"/>
    <property type="project" value="TreeGrafter"/>
</dbReference>
<dbReference type="Pfam" id="PF13671">
    <property type="entry name" value="AAA_33"/>
    <property type="match status" value="1"/>
</dbReference>
<sequence>MGVAGCGKSSVGETLAARLGAVYVDGDELHPPENITKMSRGEPLTDEDRWPWLTRVGRSLASAEGIRIIGCSALKRRYRDLIRHEAVSPVVFVHLSGSRDLIAGRMAARTGHFMPTSLLDSQFAALELPEADEQAITVDIGQPLEAVVAKIATSLEERQS</sequence>
<evidence type="ECO:0000313" key="11">
    <source>
        <dbReference type="EMBL" id="TRL40854.1"/>
    </source>
</evidence>
<evidence type="ECO:0000256" key="4">
    <source>
        <dbReference type="ARBA" id="ARBA00022679"/>
    </source>
</evidence>
<evidence type="ECO:0000256" key="7">
    <source>
        <dbReference type="ARBA" id="ARBA00022840"/>
    </source>
</evidence>
<dbReference type="InterPro" id="IPR006001">
    <property type="entry name" value="Therm_gnt_kin"/>
</dbReference>
<evidence type="ECO:0000256" key="5">
    <source>
        <dbReference type="ARBA" id="ARBA00022741"/>
    </source>
</evidence>
<evidence type="ECO:0000256" key="2">
    <source>
        <dbReference type="ARBA" id="ARBA00008420"/>
    </source>
</evidence>
<dbReference type="AlphaFoldDB" id="A0A549TEX4"/>
<keyword evidence="12" id="KW-1185">Reference proteome</keyword>
<evidence type="ECO:0000256" key="6">
    <source>
        <dbReference type="ARBA" id="ARBA00022777"/>
    </source>
</evidence>
<dbReference type="CDD" id="cd02021">
    <property type="entry name" value="GntK"/>
    <property type="match status" value="1"/>
</dbReference>
<gene>
    <name evidence="11" type="ORF">FNA46_05320</name>
</gene>
<dbReference type="Gene3D" id="3.40.50.300">
    <property type="entry name" value="P-loop containing nucleotide triphosphate hydrolases"/>
    <property type="match status" value="1"/>
</dbReference>
<evidence type="ECO:0000313" key="12">
    <source>
        <dbReference type="Proteomes" id="UP000316801"/>
    </source>
</evidence>